<dbReference type="InterPro" id="IPR030934">
    <property type="entry name" value="Intein_C"/>
</dbReference>
<keyword evidence="4" id="KW-1185">Reference proteome</keyword>
<dbReference type="Pfam" id="PF25023">
    <property type="entry name" value="TEN_YD-shell"/>
    <property type="match status" value="1"/>
</dbReference>
<dbReference type="PANTHER" id="PTHR32305">
    <property type="match status" value="1"/>
</dbReference>
<dbReference type="Gene3D" id="2.170.16.10">
    <property type="entry name" value="Hedgehog/Intein (Hint) domain"/>
    <property type="match status" value="1"/>
</dbReference>
<dbReference type="SUPFAM" id="SSF51294">
    <property type="entry name" value="Hedgehog/intein (Hint) domain"/>
    <property type="match status" value="1"/>
</dbReference>
<dbReference type="CDD" id="cd20695">
    <property type="entry name" value="CdiA-CT_5T87E_Ct"/>
    <property type="match status" value="1"/>
</dbReference>
<dbReference type="InterPro" id="IPR006530">
    <property type="entry name" value="YD"/>
</dbReference>
<dbReference type="PANTHER" id="PTHR32305:SF17">
    <property type="entry name" value="TRNA NUCLEASE WAPA"/>
    <property type="match status" value="1"/>
</dbReference>
<dbReference type="InterPro" id="IPR003587">
    <property type="entry name" value="Hint_dom_N"/>
</dbReference>
<dbReference type="Gene3D" id="2.180.10.10">
    <property type="entry name" value="RHS repeat-associated core"/>
    <property type="match status" value="2"/>
</dbReference>
<evidence type="ECO:0000256" key="1">
    <source>
        <dbReference type="ARBA" id="ARBA00022737"/>
    </source>
</evidence>
<feature type="domain" description="Hint" evidence="2">
    <location>
        <begin position="878"/>
        <end position="983"/>
    </location>
</feature>
<dbReference type="Pfam" id="PF07591">
    <property type="entry name" value="PT-HINT"/>
    <property type="match status" value="1"/>
</dbReference>
<dbReference type="EMBL" id="BOOW01000012">
    <property type="protein sequence ID" value="GII91903.1"/>
    <property type="molecule type" value="Genomic_DNA"/>
</dbReference>
<comment type="caution">
    <text evidence="3">The sequence shown here is derived from an EMBL/GenBank/DDBJ whole genome shotgun (WGS) entry which is preliminary data.</text>
</comment>
<accession>A0A919RDJ0</accession>
<dbReference type="PROSITE" id="PS50818">
    <property type="entry name" value="INTEIN_C_TER"/>
    <property type="match status" value="1"/>
</dbReference>
<name>A0A919RDJ0_9ACTN</name>
<evidence type="ECO:0000313" key="3">
    <source>
        <dbReference type="EMBL" id="GII91903.1"/>
    </source>
</evidence>
<dbReference type="NCBIfam" id="TIGR03696">
    <property type="entry name" value="Rhs_assc_core"/>
    <property type="match status" value="1"/>
</dbReference>
<keyword evidence="1" id="KW-0677">Repeat</keyword>
<dbReference type="InterPro" id="IPR022385">
    <property type="entry name" value="Rhs_assc_core"/>
</dbReference>
<dbReference type="Pfam" id="PF05593">
    <property type="entry name" value="RHS_repeat"/>
    <property type="match status" value="1"/>
</dbReference>
<protein>
    <recommendedName>
        <fullName evidence="2">Hint domain-containing protein</fullName>
    </recommendedName>
</protein>
<organism evidence="3 4">
    <name type="scientific">Sinosporangium siamense</name>
    <dbReference type="NCBI Taxonomy" id="1367973"/>
    <lineage>
        <taxon>Bacteria</taxon>
        <taxon>Bacillati</taxon>
        <taxon>Actinomycetota</taxon>
        <taxon>Actinomycetes</taxon>
        <taxon>Streptosporangiales</taxon>
        <taxon>Streptosporangiaceae</taxon>
        <taxon>Sinosporangium</taxon>
    </lineage>
</organism>
<dbReference type="NCBIfam" id="TIGR01643">
    <property type="entry name" value="YD_repeat_2x"/>
    <property type="match status" value="3"/>
</dbReference>
<sequence>MRRLLSGTGAGAVYTAGHSYEDGLGRTRETQTESPQGGRAVTVTAYDGRGLITVTSGPAHNGSAAGSGLLNPTLTLLPQWAKTEFDGLERPTAVIDYHLSTELRRTTHAYPGANRVETTPPVGGKNVTVTDAAGQTVKKEEWKDAVVHHDTAYAYDHSGNLTSVTDARGNVRTFTYDWLQQRTAATDPDAGSSSTGYDAAGRPLWSIDGTGAKVSTVYDELGRRTSQWSGEPNTGTKLAEWVYDTVAYGHLTSATRYAGGNAYTDSVLAYDHAYRPTSTRTSIPAAEGALAGNYDFSASFDKAGNMTGYGMPAAGGLSAENLTLTYTGLGLPKGLTSNLGGTTTYVKDSLYTATGRLSERSYGSNGQVKRDFTWNEGTGYLTRLTTTAKADTATPTTAQDDQFTYNAGGEITRILDAASAAGGSPGQSECFTYDGLHRLTQAYTTRAAACGGGADYQGVDPYRESYGYDETGNITSRNASTHPILGYSYSYTYPTTPGAARPNAVTQIDVFGSGSMHTDTYAYDNAGRLTASTVASTQSTYAWNALGQLESATVAGQSTSMVYDTDGERLIRRDPGGTTLYLGSMELRLASGTVTATRYYNGPDGSTVALRSPGTLKWLASGLHGTTQLAIDDTPTAAVSRERYLPYGKRRGTDDLPFTDRGFLGKTEDGSTGLTYLGARYYDPVLARFISTDPLLVLDRPQWMNPYAYAGNNPIGLSDPDGLAPRHDDEYACTDRNSKRCKAGLLKAAKWDARQAQLEMNRQWDRLVKALKSLGKILMDELGVTAGIECLTKFSRNACFDTMLNVLSSLAGGVIAKIARKFILPTEWAAAGRLAKKIGRHLTTAVSAFKGWWKATDRLKAARVRASSAQREFDKACKSSFVPGTVVVMADGTRKPIENIEVGDKVLATDPKTGKTGAKAVTALISSKGAKNLVQITVAADGKAGSAIGVITATDNHPFWLQDRKEWVEATSLPSGAWLQNTAGASVKVVAIAKWSTQSQRVHNLTVDDIHTYYVRAGSSGILVHNSDPCNDMPFGPQLHYEANPKHANGKLGSRIGPEPTNAQAMLNRSLHISVRRRVAYDRSTGEIIVFAQTRDATWHGYVVTWNLLDQTSRSALIKAKIFKSNGKLR</sequence>
<dbReference type="SMART" id="SM00306">
    <property type="entry name" value="HintN"/>
    <property type="match status" value="1"/>
</dbReference>
<dbReference type="InterPro" id="IPR031325">
    <property type="entry name" value="RHS_repeat"/>
</dbReference>
<evidence type="ECO:0000259" key="2">
    <source>
        <dbReference type="SMART" id="SM00306"/>
    </source>
</evidence>
<dbReference type="Proteomes" id="UP000606172">
    <property type="component" value="Unassembled WGS sequence"/>
</dbReference>
<dbReference type="RefSeq" id="WP_204024277.1">
    <property type="nucleotide sequence ID" value="NZ_BOOW01000012.1"/>
</dbReference>
<dbReference type="InterPro" id="IPR036844">
    <property type="entry name" value="Hint_dom_sf"/>
</dbReference>
<dbReference type="InterPro" id="IPR050708">
    <property type="entry name" value="T6SS_VgrG/RHS"/>
</dbReference>
<evidence type="ECO:0000313" key="4">
    <source>
        <dbReference type="Proteomes" id="UP000606172"/>
    </source>
</evidence>
<dbReference type="InterPro" id="IPR056823">
    <property type="entry name" value="TEN-like_YD-shell"/>
</dbReference>
<proteinExistence type="predicted"/>
<reference evidence="3" key="1">
    <citation type="submission" date="2021-01" db="EMBL/GenBank/DDBJ databases">
        <title>Whole genome shotgun sequence of Sinosporangium siamense NBRC 109515.</title>
        <authorList>
            <person name="Komaki H."/>
            <person name="Tamura T."/>
        </authorList>
    </citation>
    <scope>NUCLEOTIDE SEQUENCE</scope>
    <source>
        <strain evidence="3">NBRC 109515</strain>
    </source>
</reference>
<dbReference type="NCBIfam" id="TIGR01443">
    <property type="entry name" value="intein_Cterm"/>
    <property type="match status" value="1"/>
</dbReference>
<dbReference type="AlphaFoldDB" id="A0A919RDJ0"/>
<dbReference type="CDD" id="cd00081">
    <property type="entry name" value="Hint"/>
    <property type="match status" value="1"/>
</dbReference>
<gene>
    <name evidence="3" type="ORF">Ssi02_21340</name>
</gene>